<sequence length="131" mass="14601">MELQQKHRAKDRDMQLIMGNLLRIGVLLSMTVVFVGGVIYLIGFGQQKADYSEFIMDDAGFFSLASIWAGILDLNGKAIIQLGILLLIFTPISRVILAVISFFIERDYLYVLIGLMILSIILFSLSNKLAG</sequence>
<reference evidence="2" key="2">
    <citation type="submission" date="2020-09" db="EMBL/GenBank/DDBJ databases">
        <authorList>
            <person name="Sun Q."/>
            <person name="Zhou Y."/>
        </authorList>
    </citation>
    <scope>NUCLEOTIDE SEQUENCE</scope>
    <source>
        <strain evidence="2">CGMCC 1.15343</strain>
    </source>
</reference>
<feature type="transmembrane region" description="Helical" evidence="1">
    <location>
        <begin position="108"/>
        <end position="125"/>
    </location>
</feature>
<keyword evidence="3" id="KW-1185">Reference proteome</keyword>
<organism evidence="2 3">
    <name type="scientific">Pedobacter quisquiliarum</name>
    <dbReference type="NCBI Taxonomy" id="1834438"/>
    <lineage>
        <taxon>Bacteria</taxon>
        <taxon>Pseudomonadati</taxon>
        <taxon>Bacteroidota</taxon>
        <taxon>Sphingobacteriia</taxon>
        <taxon>Sphingobacteriales</taxon>
        <taxon>Sphingobacteriaceae</taxon>
        <taxon>Pedobacter</taxon>
    </lineage>
</organism>
<dbReference type="Pfam" id="PF07843">
    <property type="entry name" value="DUF1634"/>
    <property type="match status" value="1"/>
</dbReference>
<keyword evidence="1" id="KW-1133">Transmembrane helix</keyword>
<name>A0A916U5U6_9SPHI</name>
<dbReference type="EMBL" id="BMIL01000004">
    <property type="protein sequence ID" value="GGC61842.1"/>
    <property type="molecule type" value="Genomic_DNA"/>
</dbReference>
<dbReference type="RefSeq" id="WP_229663550.1">
    <property type="nucleotide sequence ID" value="NZ_BMIL01000004.1"/>
</dbReference>
<feature type="transmembrane region" description="Helical" evidence="1">
    <location>
        <begin position="79"/>
        <end position="102"/>
    </location>
</feature>
<protein>
    <recommendedName>
        <fullName evidence="4">DUF1634 domain-containing protein</fullName>
    </recommendedName>
</protein>
<reference evidence="2" key="1">
    <citation type="journal article" date="2014" name="Int. J. Syst. Evol. Microbiol.">
        <title>Complete genome sequence of Corynebacterium casei LMG S-19264T (=DSM 44701T), isolated from a smear-ripened cheese.</title>
        <authorList>
            <consortium name="US DOE Joint Genome Institute (JGI-PGF)"/>
            <person name="Walter F."/>
            <person name="Albersmeier A."/>
            <person name="Kalinowski J."/>
            <person name="Ruckert C."/>
        </authorList>
    </citation>
    <scope>NUCLEOTIDE SEQUENCE</scope>
    <source>
        <strain evidence="2">CGMCC 1.15343</strain>
    </source>
</reference>
<proteinExistence type="predicted"/>
<evidence type="ECO:0000256" key="1">
    <source>
        <dbReference type="SAM" id="Phobius"/>
    </source>
</evidence>
<gene>
    <name evidence="2" type="ORF">GCM10011387_14340</name>
</gene>
<evidence type="ECO:0008006" key="4">
    <source>
        <dbReference type="Google" id="ProtNLM"/>
    </source>
</evidence>
<dbReference type="InterPro" id="IPR012861">
    <property type="entry name" value="DUF1634"/>
</dbReference>
<dbReference type="AlphaFoldDB" id="A0A916U5U6"/>
<dbReference type="Proteomes" id="UP000651668">
    <property type="component" value="Unassembled WGS sequence"/>
</dbReference>
<evidence type="ECO:0000313" key="3">
    <source>
        <dbReference type="Proteomes" id="UP000651668"/>
    </source>
</evidence>
<feature type="transmembrane region" description="Helical" evidence="1">
    <location>
        <begin position="21"/>
        <end position="42"/>
    </location>
</feature>
<comment type="caution">
    <text evidence="2">The sequence shown here is derived from an EMBL/GenBank/DDBJ whole genome shotgun (WGS) entry which is preliminary data.</text>
</comment>
<keyword evidence="1" id="KW-0812">Transmembrane</keyword>
<evidence type="ECO:0000313" key="2">
    <source>
        <dbReference type="EMBL" id="GGC61842.1"/>
    </source>
</evidence>
<keyword evidence="1" id="KW-0472">Membrane</keyword>
<accession>A0A916U5U6</accession>